<dbReference type="OrthoDB" id="9801249at2"/>
<accession>A0A4Q0NPM3</accession>
<dbReference type="AlphaFoldDB" id="A0A4Q0NPM3"/>
<dbReference type="Pfam" id="PF00291">
    <property type="entry name" value="PALP"/>
    <property type="match status" value="1"/>
</dbReference>
<gene>
    <name evidence="7" type="ORF">DSM02_4091</name>
</gene>
<keyword evidence="8" id="KW-1185">Reference proteome</keyword>
<name>A0A4Q0NPM3_9FLAO</name>
<comment type="caution">
    <text evidence="7">The sequence shown here is derived from an EMBL/GenBank/DDBJ whole genome shotgun (WGS) entry which is preliminary data.</text>
</comment>
<dbReference type="SUPFAM" id="SSF53686">
    <property type="entry name" value="Tryptophan synthase beta subunit-like PLP-dependent enzymes"/>
    <property type="match status" value="1"/>
</dbReference>
<evidence type="ECO:0000256" key="3">
    <source>
        <dbReference type="ARBA" id="ARBA00022898"/>
    </source>
</evidence>
<dbReference type="RefSeq" id="WP_128767246.1">
    <property type="nucleotide sequence ID" value="NZ_JBHUOO010000015.1"/>
</dbReference>
<dbReference type="GO" id="GO:0019148">
    <property type="term" value="F:D-cysteine desulfhydrase activity"/>
    <property type="evidence" value="ECO:0007669"/>
    <property type="project" value="TreeGrafter"/>
</dbReference>
<reference evidence="7 8" key="1">
    <citation type="submission" date="2018-07" db="EMBL/GenBank/DDBJ databases">
        <title>Leeuwenhoekiella genomics.</title>
        <authorList>
            <person name="Tahon G."/>
            <person name="Willems A."/>
        </authorList>
    </citation>
    <scope>NUCLEOTIDE SEQUENCE [LARGE SCALE GENOMIC DNA]</scope>
    <source>
        <strain evidence="7 8">LMG 29608</strain>
    </source>
</reference>
<evidence type="ECO:0000259" key="6">
    <source>
        <dbReference type="Pfam" id="PF00291"/>
    </source>
</evidence>
<protein>
    <submittedName>
        <fullName evidence="7">1-aminocyclopropane-1-carboxylate deaminase</fullName>
    </submittedName>
</protein>
<feature type="domain" description="Tryptophan synthase beta chain-like PALP" evidence="6">
    <location>
        <begin position="25"/>
        <end position="294"/>
    </location>
</feature>
<keyword evidence="3 5" id="KW-0663">Pyridoxal phosphate</keyword>
<evidence type="ECO:0000256" key="1">
    <source>
        <dbReference type="ARBA" id="ARBA00001933"/>
    </source>
</evidence>
<dbReference type="InterPro" id="IPR001926">
    <property type="entry name" value="TrpB-like_PALP"/>
</dbReference>
<dbReference type="PANTHER" id="PTHR43780:SF2">
    <property type="entry name" value="1-AMINOCYCLOPROPANE-1-CARBOXYLATE DEAMINASE-RELATED"/>
    <property type="match status" value="1"/>
</dbReference>
<sequence length="315" mass="34830">MIDVSFFENDLHSVEIQKIEKLLKPNSSVELAIKREDLINDMISGNKFRKLKYNVIAAKNQKQETLLTLGGAFSNHIAAVAKAGELCGFETVGVIRGKELGDNLLQTLQQNATLKFANACGMKLHFVSRSEYREKHTVSFQESLKIKFGDFYEIPEGGTNDLAVKGCAEILNSDTSSYDVIACAVGTGGTIAGIIEGSLPHQRIMGFPALKGDFLKDEIKMYTSKTNWDLINDYHFGGYAKINTALISFINSFKEQHSIQLDPVYTGKMMYGLTELIENGFFSENTRILAVHTGGLQGIVGMNEKLKRKGQSLIV</sequence>
<feature type="modified residue" description="N6-(pyridoxal phosphate)lysine" evidence="5">
    <location>
        <position position="47"/>
    </location>
</feature>
<evidence type="ECO:0000256" key="5">
    <source>
        <dbReference type="PIRSR" id="PIRSR006278-2"/>
    </source>
</evidence>
<dbReference type="InterPro" id="IPR027278">
    <property type="entry name" value="ACCD_DCysDesulf"/>
</dbReference>
<evidence type="ECO:0000313" key="8">
    <source>
        <dbReference type="Proteomes" id="UP000289859"/>
    </source>
</evidence>
<dbReference type="Gene3D" id="3.40.50.1100">
    <property type="match status" value="2"/>
</dbReference>
<dbReference type="PANTHER" id="PTHR43780">
    <property type="entry name" value="1-AMINOCYCLOPROPANE-1-CARBOXYLATE DEAMINASE-RELATED"/>
    <property type="match status" value="1"/>
</dbReference>
<comment type="cofactor">
    <cofactor evidence="1">
        <name>pyridoxal 5'-phosphate</name>
        <dbReference type="ChEBI" id="CHEBI:597326"/>
    </cofactor>
</comment>
<dbReference type="Proteomes" id="UP000289859">
    <property type="component" value="Unassembled WGS sequence"/>
</dbReference>
<comment type="similarity">
    <text evidence="2">Belongs to the ACC deaminase/D-cysteine desulfhydrase family.</text>
</comment>
<dbReference type="EMBL" id="QOVK01000037">
    <property type="protein sequence ID" value="RXG11457.1"/>
    <property type="molecule type" value="Genomic_DNA"/>
</dbReference>
<feature type="active site" description="Nucleophile" evidence="4">
    <location>
        <position position="74"/>
    </location>
</feature>
<evidence type="ECO:0000256" key="2">
    <source>
        <dbReference type="ARBA" id="ARBA00008639"/>
    </source>
</evidence>
<organism evidence="7 8">
    <name type="scientific">Leeuwenhoekiella polynyae</name>
    <dbReference type="NCBI Taxonomy" id="1550906"/>
    <lineage>
        <taxon>Bacteria</taxon>
        <taxon>Pseudomonadati</taxon>
        <taxon>Bacteroidota</taxon>
        <taxon>Flavobacteriia</taxon>
        <taxon>Flavobacteriales</taxon>
        <taxon>Flavobacteriaceae</taxon>
        <taxon>Leeuwenhoekiella</taxon>
    </lineage>
</organism>
<evidence type="ECO:0000313" key="7">
    <source>
        <dbReference type="EMBL" id="RXG11457.1"/>
    </source>
</evidence>
<evidence type="ECO:0000256" key="4">
    <source>
        <dbReference type="PIRSR" id="PIRSR006278-1"/>
    </source>
</evidence>
<dbReference type="PIRSF" id="PIRSF006278">
    <property type="entry name" value="ACCD_DCysDesulf"/>
    <property type="match status" value="1"/>
</dbReference>
<proteinExistence type="inferred from homology"/>
<dbReference type="InterPro" id="IPR036052">
    <property type="entry name" value="TrpB-like_PALP_sf"/>
</dbReference>